<evidence type="ECO:0000256" key="1">
    <source>
        <dbReference type="SAM" id="MobiDB-lite"/>
    </source>
</evidence>
<keyword evidence="3" id="KW-0614">Plasmid</keyword>
<dbReference type="Pfam" id="PF00816">
    <property type="entry name" value="Histone_HNS"/>
    <property type="match status" value="1"/>
</dbReference>
<dbReference type="SMART" id="SM00528">
    <property type="entry name" value="HNS"/>
    <property type="match status" value="1"/>
</dbReference>
<dbReference type="EMBL" id="MF497781">
    <property type="protein sequence ID" value="ATB51774.1"/>
    <property type="molecule type" value="Genomic_DNA"/>
</dbReference>
<evidence type="ECO:0000259" key="2">
    <source>
        <dbReference type="SMART" id="SM00528"/>
    </source>
</evidence>
<geneLocation type="plasmid" evidence="3">
    <name>pCrf-36049cz</name>
</geneLocation>
<feature type="domain" description="DNA-binding protein H-NS-like C-terminal" evidence="2">
    <location>
        <begin position="31"/>
        <end position="76"/>
    </location>
</feature>
<dbReference type="Gene3D" id="4.10.430.10">
    <property type="entry name" value="Histone-like protein H-NS, C-terminal domain"/>
    <property type="match status" value="1"/>
</dbReference>
<dbReference type="RefSeq" id="WP_021536804.1">
    <property type="nucleotide sequence ID" value="NZ_CP056638.1"/>
</dbReference>
<dbReference type="InterPro" id="IPR037150">
    <property type="entry name" value="H-NS_C_dom_sf"/>
</dbReference>
<feature type="compositionally biased region" description="Basic and acidic residues" evidence="1">
    <location>
        <begin position="1"/>
        <end position="19"/>
    </location>
</feature>
<reference evidence="3" key="1">
    <citation type="submission" date="2017-07" db="EMBL/GenBank/DDBJ databases">
        <title>Molecular characterization of KPC-producing Enterobacteriaceae from a Czech hospital.</title>
        <authorList>
            <person name="Chudejova K."/>
            <person name="Papagiannitsis C.C."/>
            <person name="Hrabak J."/>
            <person name="Zemlickova H."/>
        </authorList>
    </citation>
    <scope>NUCLEOTIDE SEQUENCE</scope>
    <source>
        <strain evidence="3">Cfr-36049cz</strain>
        <plasmid evidence="3">pCrf-36049cz</plasmid>
    </source>
</reference>
<name>A0A290GFK5_CITFR</name>
<protein>
    <submittedName>
        <fullName evidence="3">H-NS histone family protein</fullName>
    </submittedName>
</protein>
<accession>A0A290GFK5</accession>
<dbReference type="GO" id="GO:0003677">
    <property type="term" value="F:DNA binding"/>
    <property type="evidence" value="ECO:0007669"/>
    <property type="project" value="InterPro"/>
</dbReference>
<sequence length="78" mass="9358">MSRQDEKKHKTEQERETSVPKRKIIFVPLQSEKSPKGEPRYRDPANPFNTWVGRGKRPDWLKKYLDEGRELSEFEIVE</sequence>
<dbReference type="AlphaFoldDB" id="A0A290GFK5"/>
<dbReference type="InterPro" id="IPR027444">
    <property type="entry name" value="H-NS_C_dom"/>
</dbReference>
<proteinExistence type="predicted"/>
<dbReference type="SUPFAM" id="SSF81273">
    <property type="entry name" value="H-NS histone-like proteins"/>
    <property type="match status" value="1"/>
</dbReference>
<organism evidence="3">
    <name type="scientific">Citrobacter freundii</name>
    <dbReference type="NCBI Taxonomy" id="546"/>
    <lineage>
        <taxon>Bacteria</taxon>
        <taxon>Pseudomonadati</taxon>
        <taxon>Pseudomonadota</taxon>
        <taxon>Gammaproteobacteria</taxon>
        <taxon>Enterobacterales</taxon>
        <taxon>Enterobacteriaceae</taxon>
        <taxon>Citrobacter</taxon>
        <taxon>Citrobacter freundii complex</taxon>
    </lineage>
</organism>
<evidence type="ECO:0000313" key="3">
    <source>
        <dbReference type="EMBL" id="ATB51774.1"/>
    </source>
</evidence>
<feature type="region of interest" description="Disordered" evidence="1">
    <location>
        <begin position="1"/>
        <end position="23"/>
    </location>
</feature>